<dbReference type="Gene3D" id="1.10.10.10">
    <property type="entry name" value="Winged helix-like DNA-binding domain superfamily/Winged helix DNA-binding domain"/>
    <property type="match status" value="1"/>
</dbReference>
<dbReference type="EC" id="2.5.1.78" evidence="4"/>
<keyword evidence="12" id="KW-1185">Reference proteome</keyword>
<dbReference type="InterPro" id="IPR014041">
    <property type="entry name" value="ESCRT-II_cplx_Vps25-sub_N"/>
</dbReference>
<dbReference type="VEuPathDB" id="FungiDB:KRP23_4027"/>
<feature type="region of interest" description="Disordered" evidence="10">
    <location>
        <begin position="156"/>
        <end position="198"/>
    </location>
</feature>
<dbReference type="eggNOG" id="KOG4068">
    <property type="taxonomic scope" value="Eukaryota"/>
</dbReference>
<dbReference type="HAMAP" id="MF_00178">
    <property type="entry name" value="Lumazine_synth"/>
    <property type="match status" value="1"/>
</dbReference>
<comment type="catalytic activity">
    <reaction evidence="9">
        <text>(2S)-2-hydroxy-3-oxobutyl phosphate + 5-amino-6-(D-ribitylamino)uracil = 6,7-dimethyl-8-(1-D-ribityl)lumazine + phosphate + 2 H2O + H(+)</text>
        <dbReference type="Rhea" id="RHEA:26152"/>
        <dbReference type="ChEBI" id="CHEBI:15377"/>
        <dbReference type="ChEBI" id="CHEBI:15378"/>
        <dbReference type="ChEBI" id="CHEBI:15934"/>
        <dbReference type="ChEBI" id="CHEBI:43474"/>
        <dbReference type="ChEBI" id="CHEBI:58201"/>
        <dbReference type="ChEBI" id="CHEBI:58830"/>
        <dbReference type="EC" id="2.5.1.78"/>
    </reaction>
</comment>
<dbReference type="InterPro" id="IPR034964">
    <property type="entry name" value="LS"/>
</dbReference>
<dbReference type="HOGENOM" id="CLU_020558_0_0_1"/>
<evidence type="ECO:0000256" key="4">
    <source>
        <dbReference type="ARBA" id="ARBA00012664"/>
    </source>
</evidence>
<organism evidence="11 12">
    <name type="scientific">Phytophthora ramorum</name>
    <name type="common">Sudden oak death agent</name>
    <dbReference type="NCBI Taxonomy" id="164328"/>
    <lineage>
        <taxon>Eukaryota</taxon>
        <taxon>Sar</taxon>
        <taxon>Stramenopiles</taxon>
        <taxon>Oomycota</taxon>
        <taxon>Peronosporomycetes</taxon>
        <taxon>Peronosporales</taxon>
        <taxon>Peronosporaceae</taxon>
        <taxon>Phytophthora</taxon>
    </lineage>
</organism>
<dbReference type="AlphaFoldDB" id="H3GR93"/>
<evidence type="ECO:0000256" key="6">
    <source>
        <dbReference type="ARBA" id="ARBA00022619"/>
    </source>
</evidence>
<dbReference type="VEuPathDB" id="FungiDB:KRP22_2717"/>
<dbReference type="VEuPathDB" id="FungiDB:KRP23_4026"/>
<dbReference type="PANTHER" id="PTHR21058:SF0">
    <property type="entry name" value="6,7-DIMETHYL-8-RIBITYLLUMAZINE SYNTHASE"/>
    <property type="match status" value="1"/>
</dbReference>
<dbReference type="GO" id="GO:0000814">
    <property type="term" value="C:ESCRT II complex"/>
    <property type="evidence" value="ECO:0007669"/>
    <property type="project" value="InterPro"/>
</dbReference>
<reference evidence="12" key="1">
    <citation type="journal article" date="2006" name="Science">
        <title>Phytophthora genome sequences uncover evolutionary origins and mechanisms of pathogenesis.</title>
        <authorList>
            <person name="Tyler B.M."/>
            <person name="Tripathy S."/>
            <person name="Zhang X."/>
            <person name="Dehal P."/>
            <person name="Jiang R.H."/>
            <person name="Aerts A."/>
            <person name="Arredondo F.D."/>
            <person name="Baxter L."/>
            <person name="Bensasson D."/>
            <person name="Beynon J.L."/>
            <person name="Chapman J."/>
            <person name="Damasceno C.M."/>
            <person name="Dorrance A.E."/>
            <person name="Dou D."/>
            <person name="Dickerman A.W."/>
            <person name="Dubchak I.L."/>
            <person name="Garbelotto M."/>
            <person name="Gijzen M."/>
            <person name="Gordon S.G."/>
            <person name="Govers F."/>
            <person name="Grunwald N.J."/>
            <person name="Huang W."/>
            <person name="Ivors K.L."/>
            <person name="Jones R.W."/>
            <person name="Kamoun S."/>
            <person name="Krampis K."/>
            <person name="Lamour K.H."/>
            <person name="Lee M.K."/>
            <person name="McDonald W.H."/>
            <person name="Medina M."/>
            <person name="Meijer H.J."/>
            <person name="Nordberg E.K."/>
            <person name="Maclean D.J."/>
            <person name="Ospina-Giraldo M.D."/>
            <person name="Morris P.F."/>
            <person name="Phuntumart V."/>
            <person name="Putnam N.H."/>
            <person name="Rash S."/>
            <person name="Rose J.K."/>
            <person name="Sakihama Y."/>
            <person name="Salamov A.A."/>
            <person name="Savidor A."/>
            <person name="Scheuring C.F."/>
            <person name="Smith B.M."/>
            <person name="Sobral B.W."/>
            <person name="Terry A."/>
            <person name="Torto-Alalibo T.A."/>
            <person name="Win J."/>
            <person name="Xu Z."/>
            <person name="Zhang H."/>
            <person name="Grigoriev I.V."/>
            <person name="Rokhsar D.S."/>
            <person name="Boore J.L."/>
        </authorList>
    </citation>
    <scope>NUCLEOTIDE SEQUENCE [LARGE SCALE GENOMIC DNA]</scope>
    <source>
        <strain evidence="12">Pr102</strain>
    </source>
</reference>
<dbReference type="InParanoid" id="H3GR93"/>
<evidence type="ECO:0000256" key="9">
    <source>
        <dbReference type="ARBA" id="ARBA00048785"/>
    </source>
</evidence>
<keyword evidence="5" id="KW-0813">Transport</keyword>
<evidence type="ECO:0000256" key="3">
    <source>
        <dbReference type="ARBA" id="ARBA00009674"/>
    </source>
</evidence>
<comment type="similarity">
    <text evidence="2">Belongs to the DMRL synthase family.</text>
</comment>
<evidence type="ECO:0000256" key="2">
    <source>
        <dbReference type="ARBA" id="ARBA00007424"/>
    </source>
</evidence>
<dbReference type="InterPro" id="IPR036388">
    <property type="entry name" value="WH-like_DNA-bd_sf"/>
</dbReference>
<dbReference type="Proteomes" id="UP000005238">
    <property type="component" value="Unassembled WGS sequence"/>
</dbReference>
<name>H3GR93_PHYRM</name>
<dbReference type="SUPFAM" id="SSF52121">
    <property type="entry name" value="Lumazine synthase"/>
    <property type="match status" value="2"/>
</dbReference>
<reference evidence="11" key="2">
    <citation type="submission" date="2015-06" db="UniProtKB">
        <authorList>
            <consortium name="EnsemblProtists"/>
        </authorList>
    </citation>
    <scope>IDENTIFICATION</scope>
    <source>
        <strain evidence="11">Pr102</strain>
    </source>
</reference>
<dbReference type="NCBIfam" id="TIGR00114">
    <property type="entry name" value="lumazine-synth"/>
    <property type="match status" value="1"/>
</dbReference>
<dbReference type="STRING" id="164328.H3GR93"/>
<dbReference type="eggNOG" id="KOG3243">
    <property type="taxonomic scope" value="Eukaryota"/>
</dbReference>
<dbReference type="GO" id="GO:0015031">
    <property type="term" value="P:protein transport"/>
    <property type="evidence" value="ECO:0007669"/>
    <property type="project" value="UniProtKB-KW"/>
</dbReference>
<dbReference type="GO" id="GO:0000906">
    <property type="term" value="F:6,7-dimethyl-8-ribityllumazine synthase activity"/>
    <property type="evidence" value="ECO:0000318"/>
    <property type="project" value="GO_Central"/>
</dbReference>
<dbReference type="InterPro" id="IPR008570">
    <property type="entry name" value="ESCRT-II_cplx_Vps25-sub"/>
</dbReference>
<feature type="compositionally biased region" description="Basic residues" evidence="10">
    <location>
        <begin position="167"/>
        <end position="184"/>
    </location>
</feature>
<keyword evidence="7" id="KW-0808">Transferase</keyword>
<accession>H3GR93</accession>
<evidence type="ECO:0000256" key="5">
    <source>
        <dbReference type="ARBA" id="ARBA00022448"/>
    </source>
</evidence>
<dbReference type="SUPFAM" id="SSF46785">
    <property type="entry name" value="Winged helix' DNA-binding domain"/>
    <property type="match status" value="2"/>
</dbReference>
<evidence type="ECO:0000256" key="10">
    <source>
        <dbReference type="SAM" id="MobiDB-lite"/>
    </source>
</evidence>
<feature type="compositionally biased region" description="Basic and acidic residues" evidence="10">
    <location>
        <begin position="403"/>
        <end position="422"/>
    </location>
</feature>
<evidence type="ECO:0000256" key="7">
    <source>
        <dbReference type="ARBA" id="ARBA00022679"/>
    </source>
</evidence>
<dbReference type="Pfam" id="PF05871">
    <property type="entry name" value="ESCRT-II"/>
    <property type="match status" value="1"/>
</dbReference>
<dbReference type="InterPro" id="IPR036390">
    <property type="entry name" value="WH_DNA-bd_sf"/>
</dbReference>
<dbReference type="Gene3D" id="3.40.50.960">
    <property type="entry name" value="Lumazine/riboflavin synthase"/>
    <property type="match status" value="2"/>
</dbReference>
<dbReference type="Gene3D" id="1.10.10.570">
    <property type="entry name" value="Winged helix' DNA-binding domain. Chain C. Domain 1"/>
    <property type="match status" value="1"/>
</dbReference>
<protein>
    <recommendedName>
        <fullName evidence="4">6,7-dimethyl-8-ribityllumazine synthase</fullName>
        <ecNumber evidence="4">2.5.1.78</ecNumber>
    </recommendedName>
</protein>
<evidence type="ECO:0000313" key="11">
    <source>
        <dbReference type="EnsemblProtists" id="Phyra79380"/>
    </source>
</evidence>
<evidence type="ECO:0000256" key="8">
    <source>
        <dbReference type="ARBA" id="ARBA00022927"/>
    </source>
</evidence>
<dbReference type="GO" id="GO:0009349">
    <property type="term" value="C:riboflavin synthase complex"/>
    <property type="evidence" value="ECO:0007669"/>
    <property type="project" value="InterPro"/>
</dbReference>
<dbReference type="GO" id="GO:0009231">
    <property type="term" value="P:riboflavin biosynthetic process"/>
    <property type="evidence" value="ECO:0000318"/>
    <property type="project" value="GO_Central"/>
</dbReference>
<dbReference type="GO" id="GO:0005737">
    <property type="term" value="C:cytoplasm"/>
    <property type="evidence" value="ECO:0000318"/>
    <property type="project" value="GO_Central"/>
</dbReference>
<dbReference type="PANTHER" id="PTHR21058">
    <property type="entry name" value="6,7-DIMETHYL-8-RIBITYLLUMAZINE SYNTHASE DMRL SYNTHASE LUMAZINE SYNTHASE"/>
    <property type="match status" value="1"/>
</dbReference>
<dbReference type="EnsemblProtists" id="Phyra79380">
    <property type="protein sequence ID" value="Phyra79380"/>
    <property type="gene ID" value="Phyra79380"/>
</dbReference>
<dbReference type="Pfam" id="PF00885">
    <property type="entry name" value="DMRL_synthase"/>
    <property type="match status" value="2"/>
</dbReference>
<dbReference type="CDD" id="cd09209">
    <property type="entry name" value="Lumazine_synthase-I"/>
    <property type="match status" value="1"/>
</dbReference>
<comment type="pathway">
    <text evidence="1">Cofactor biosynthesis; riboflavin biosynthesis; riboflavin from 2-hydroxy-3-oxobutyl phosphate and 5-amino-6-(D-ribitylamino)uracil: step 1/2.</text>
</comment>
<dbReference type="InterPro" id="IPR036467">
    <property type="entry name" value="LS/RS_sf"/>
</dbReference>
<dbReference type="UniPathway" id="UPA00275">
    <property type="reaction ID" value="UER00404"/>
</dbReference>
<dbReference type="VEuPathDB" id="FungiDB:KRP22_2716"/>
<proteinExistence type="inferred from homology"/>
<sequence length="771" mass="83377">MDKFSYPEYYDFPPFFTLQPVRATREKQLVLWQQLVLEYHRAHDLPIFQPFTSSLFENVKISRNMAQDGRLAVVEHLVRCGHGRWEDDTKTRCRIMWKKPAEWAAEIYDFAQENGMLGNVFTVYELYAGEETLGTNIHGMEPWLLREALKVLEGEGKEANHPASAKASRRRRHHRRGNPHRHHQAGQAASEEVSGAPRPLLIEEPGVEATAKLDGSSLQIGVISTRGYADVVDTLVATCCSELMLKGVESHNLHVAQVALPTELPYTTKQLICSAPEPLDAVIVVGCMVEGASLPCGVVADAVANAIMMTSLETKTPVINGLLYCKTTAQARQCAGLAMKCGSFGVEWAQTAIMMACQNREVETTPPETVLKLSKALPIFLVRARSVSSFLKTMGVKTTTKMKHTEKSEGAPHSQEEGKAESPHGPVLIEQPGVAQSGKLDGTGLRVAIIASRWYEKVVHSLVKECSDELLAKGVADDDLHLVEVAGAFEIPFAAARLVHCKDVSHRPDAVICIGCIVNDATHMCETMSHAVAHGIMELNVKSETPVIFGVLCCDSESQADTCAEKRSCSAGGEGHKCSHGVSWAQSALEMAHLKRCTSAKKAEQCRCVRCASRGDESGKHKASKHESGKHESETLKSHGACRTCGSSAEKCSCKECKCKVCCDSRGQCTSCKSSADNCSCEDCKCRSCSTKRQACRGCGCPPDKCSCTDCNCVSCSSNKEMAGTKMPMSSSEYVTAGKLSSPSSGVKQGGSSECASCGSPDGKCKCGLLH</sequence>
<dbReference type="InterPro" id="IPR002180">
    <property type="entry name" value="LS/RS"/>
</dbReference>
<comment type="similarity">
    <text evidence="3">Belongs to the VPS25 family.</text>
</comment>
<feature type="region of interest" description="Disordered" evidence="10">
    <location>
        <begin position="401"/>
        <end position="425"/>
    </location>
</feature>
<dbReference type="FunFam" id="3.40.50.960:FF:000015">
    <property type="entry name" value="Predicted protein"/>
    <property type="match status" value="2"/>
</dbReference>
<evidence type="ECO:0000313" key="12">
    <source>
        <dbReference type="Proteomes" id="UP000005238"/>
    </source>
</evidence>
<dbReference type="EMBL" id="DS566036">
    <property type="status" value="NOT_ANNOTATED_CDS"/>
    <property type="molecule type" value="Genomic_DNA"/>
</dbReference>
<evidence type="ECO:0000256" key="1">
    <source>
        <dbReference type="ARBA" id="ARBA00004917"/>
    </source>
</evidence>
<keyword evidence="6" id="KW-0686">Riboflavin biosynthesis</keyword>
<keyword evidence="8" id="KW-0653">Protein transport</keyword>
<dbReference type="GO" id="GO:0071985">
    <property type="term" value="P:multivesicular body sorting pathway"/>
    <property type="evidence" value="ECO:0007669"/>
    <property type="project" value="InterPro"/>
</dbReference>